<evidence type="ECO:0000256" key="1">
    <source>
        <dbReference type="SAM" id="SignalP"/>
    </source>
</evidence>
<accession>A0A7S4QNZ8</accession>
<keyword evidence="1" id="KW-0732">Signal</keyword>
<sequence>MARAPARASHRSRLWLAAGVTGALLARHGCGPGRAFAAAPAARGLVQAPRALPRPADAAAAAAAAGPGSTATNSCRLISACVGVTAGACLIPARRRRRCRTERARRNATSLPGAGGAIETFLVRGPVDVSTLAVRCAPLAAYFDIECVAFFCLRVKPEVVASVAGGSLGLHGVCPVFIAESGGIIGWDKELKANVELMERAEGGEGAEGVVVVAFRGGCHEPTSEREEDRGSSSNLPEGRALHMVVRSSGKPAAPPSGVVYGGVAKACYQLEHSGDLTPVSQFAVSTPFAVLASFSDGAGEAASASLKMLPEVASPPIAAGYFSCPGRGVHKYGEENAEPAAFARHGLEKVRLFGMFADALGPATQAAPIRCVPELTEWTSILDADPRPEVQLHSADSASILALYGK</sequence>
<name>A0A7S4QNZ8_9DINO</name>
<dbReference type="AlphaFoldDB" id="A0A7S4QNZ8"/>
<protein>
    <recommendedName>
        <fullName evidence="3">FIST domain-containing protein</fullName>
    </recommendedName>
</protein>
<feature type="chain" id="PRO_5030504453" description="FIST domain-containing protein" evidence="1">
    <location>
        <begin position="26"/>
        <end position="407"/>
    </location>
</feature>
<evidence type="ECO:0008006" key="3">
    <source>
        <dbReference type="Google" id="ProtNLM"/>
    </source>
</evidence>
<organism evidence="2">
    <name type="scientific">Alexandrium monilatum</name>
    <dbReference type="NCBI Taxonomy" id="311494"/>
    <lineage>
        <taxon>Eukaryota</taxon>
        <taxon>Sar</taxon>
        <taxon>Alveolata</taxon>
        <taxon>Dinophyceae</taxon>
        <taxon>Gonyaulacales</taxon>
        <taxon>Pyrocystaceae</taxon>
        <taxon>Alexandrium</taxon>
    </lineage>
</organism>
<reference evidence="2" key="1">
    <citation type="submission" date="2021-01" db="EMBL/GenBank/DDBJ databases">
        <authorList>
            <person name="Corre E."/>
            <person name="Pelletier E."/>
            <person name="Niang G."/>
            <person name="Scheremetjew M."/>
            <person name="Finn R."/>
            <person name="Kale V."/>
            <person name="Holt S."/>
            <person name="Cochrane G."/>
            <person name="Meng A."/>
            <person name="Brown T."/>
            <person name="Cohen L."/>
        </authorList>
    </citation>
    <scope>NUCLEOTIDE SEQUENCE</scope>
    <source>
        <strain evidence="2">CCMP3105</strain>
    </source>
</reference>
<dbReference type="EMBL" id="HBNR01034164">
    <property type="protein sequence ID" value="CAE4589436.1"/>
    <property type="molecule type" value="Transcribed_RNA"/>
</dbReference>
<evidence type="ECO:0000313" key="2">
    <source>
        <dbReference type="EMBL" id="CAE4589436.1"/>
    </source>
</evidence>
<feature type="signal peptide" evidence="1">
    <location>
        <begin position="1"/>
        <end position="25"/>
    </location>
</feature>
<gene>
    <name evidence="2" type="ORF">AMON00008_LOCUS23452</name>
</gene>
<proteinExistence type="predicted"/>